<evidence type="ECO:0000259" key="8">
    <source>
        <dbReference type="Pfam" id="PF09335"/>
    </source>
</evidence>
<evidence type="ECO:0000256" key="6">
    <source>
        <dbReference type="ARBA" id="ARBA00023136"/>
    </source>
</evidence>
<dbReference type="InterPro" id="IPR032816">
    <property type="entry name" value="VTT_dom"/>
</dbReference>
<comment type="caution">
    <text evidence="9">The sequence shown here is derived from an EMBL/GenBank/DDBJ whole genome shotgun (WGS) entry which is preliminary data.</text>
</comment>
<feature type="transmembrane region" description="Helical" evidence="7">
    <location>
        <begin position="20"/>
        <end position="39"/>
    </location>
</feature>
<evidence type="ECO:0000313" key="9">
    <source>
        <dbReference type="EMBL" id="MFB5735865.1"/>
    </source>
</evidence>
<dbReference type="EMBL" id="JBHILJ010000002">
    <property type="protein sequence ID" value="MFB5735865.1"/>
    <property type="molecule type" value="Genomic_DNA"/>
</dbReference>
<proteinExistence type="inferred from homology"/>
<evidence type="ECO:0000256" key="7">
    <source>
        <dbReference type="RuleBase" id="RU367016"/>
    </source>
</evidence>
<evidence type="ECO:0000256" key="2">
    <source>
        <dbReference type="ARBA" id="ARBA00010792"/>
    </source>
</evidence>
<keyword evidence="5 7" id="KW-1133">Transmembrane helix</keyword>
<name>A0ABV5BL22_9LEPT</name>
<feature type="transmembrane region" description="Helical" evidence="7">
    <location>
        <begin position="183"/>
        <end position="202"/>
    </location>
</feature>
<feature type="transmembrane region" description="Helical" evidence="7">
    <location>
        <begin position="60"/>
        <end position="83"/>
    </location>
</feature>
<dbReference type="Pfam" id="PF09335">
    <property type="entry name" value="VTT_dom"/>
    <property type="match status" value="1"/>
</dbReference>
<keyword evidence="4 7" id="KW-0812">Transmembrane</keyword>
<keyword evidence="6 7" id="KW-0472">Membrane</keyword>
<reference evidence="9 10" key="1">
    <citation type="submission" date="2024-09" db="EMBL/GenBank/DDBJ databases">
        <title>Taxonomic and Genotyping Characterization of Leptospira Strains isolated from Multiple Sources in Colombia highlights the importance of intermediate species.</title>
        <authorList>
            <person name="Torres Higuera L."/>
            <person name="Rojas Tapias D."/>
            <person name="Jimenez Velasquez S."/>
            <person name="Renjifo Ibanez C."/>
        </authorList>
    </citation>
    <scope>NUCLEOTIDE SEQUENCE [LARGE SCALE GENOMIC DNA]</scope>
    <source>
        <strain evidence="9 10">Lep080</strain>
    </source>
</reference>
<sequence>MDLVNISALVDFFSQFGHEFAYIAVFLTLILCGFGLPVPEDISLVSGGVISGLGYANEHIMFAVGMAGVIIGDGSVFLLGRVFGEKVLRIPFVAKFLTPERFAQVQDKFSKYGNWVVFMARFMPGLRMPIYLTAGTSDRISFFRFLCLDTFAAVISVPIWVYLGHYGAKNLDQLKTWVHQGQVTVFSLLGLGIVILLTAVYLKKKRSEKA</sequence>
<evidence type="ECO:0000256" key="4">
    <source>
        <dbReference type="ARBA" id="ARBA00022692"/>
    </source>
</evidence>
<dbReference type="Proteomes" id="UP001580391">
    <property type="component" value="Unassembled WGS sequence"/>
</dbReference>
<feature type="transmembrane region" description="Helical" evidence="7">
    <location>
        <begin position="142"/>
        <end position="163"/>
    </location>
</feature>
<keyword evidence="10" id="KW-1185">Reference proteome</keyword>
<gene>
    <name evidence="9" type="ORF">ACE5IX_05060</name>
</gene>
<dbReference type="RefSeq" id="WP_135701373.1">
    <property type="nucleotide sequence ID" value="NZ_JBHILI010000002.1"/>
</dbReference>
<evidence type="ECO:0000256" key="5">
    <source>
        <dbReference type="ARBA" id="ARBA00022989"/>
    </source>
</evidence>
<protein>
    <submittedName>
        <fullName evidence="9">DedA family protein</fullName>
    </submittedName>
</protein>
<evidence type="ECO:0000256" key="3">
    <source>
        <dbReference type="ARBA" id="ARBA00022475"/>
    </source>
</evidence>
<dbReference type="PANTHER" id="PTHR30353:SF15">
    <property type="entry name" value="INNER MEMBRANE PROTEIN YABI"/>
    <property type="match status" value="1"/>
</dbReference>
<organism evidence="9 10">
    <name type="scientific">Leptospira wolffii</name>
    <dbReference type="NCBI Taxonomy" id="409998"/>
    <lineage>
        <taxon>Bacteria</taxon>
        <taxon>Pseudomonadati</taxon>
        <taxon>Spirochaetota</taxon>
        <taxon>Spirochaetia</taxon>
        <taxon>Leptospirales</taxon>
        <taxon>Leptospiraceae</taxon>
        <taxon>Leptospira</taxon>
    </lineage>
</organism>
<dbReference type="InterPro" id="IPR032818">
    <property type="entry name" value="DedA-like"/>
</dbReference>
<comment type="similarity">
    <text evidence="2 7">Belongs to the DedA family.</text>
</comment>
<keyword evidence="3 7" id="KW-1003">Cell membrane</keyword>
<accession>A0ABV5BL22</accession>
<feature type="domain" description="VTT" evidence="8">
    <location>
        <begin position="38"/>
        <end position="165"/>
    </location>
</feature>
<evidence type="ECO:0000256" key="1">
    <source>
        <dbReference type="ARBA" id="ARBA00004651"/>
    </source>
</evidence>
<evidence type="ECO:0000313" key="10">
    <source>
        <dbReference type="Proteomes" id="UP001580391"/>
    </source>
</evidence>
<comment type="subcellular location">
    <subcellularLocation>
        <location evidence="1 7">Cell membrane</location>
        <topology evidence="1 7">Multi-pass membrane protein</topology>
    </subcellularLocation>
</comment>
<dbReference type="PANTHER" id="PTHR30353">
    <property type="entry name" value="INNER MEMBRANE PROTEIN DEDA-RELATED"/>
    <property type="match status" value="1"/>
</dbReference>